<dbReference type="OrthoDB" id="9802039at2"/>
<evidence type="ECO:0000256" key="7">
    <source>
        <dbReference type="ARBA" id="ARBA00023163"/>
    </source>
</evidence>
<dbReference type="HOGENOM" id="CLU_060077_2_0_6"/>
<dbReference type="GO" id="GO:0003700">
    <property type="term" value="F:DNA-binding transcription factor activity"/>
    <property type="evidence" value="ECO:0007669"/>
    <property type="project" value="InterPro"/>
</dbReference>
<organism evidence="11 12">
    <name type="scientific">Ferrimonas balearica (strain DSM 9799 / CCM 4581 / KCTC 23876 / PAT)</name>
    <dbReference type="NCBI Taxonomy" id="550540"/>
    <lineage>
        <taxon>Bacteria</taxon>
        <taxon>Pseudomonadati</taxon>
        <taxon>Pseudomonadota</taxon>
        <taxon>Gammaproteobacteria</taxon>
        <taxon>Alteromonadales</taxon>
        <taxon>Ferrimonadaceae</taxon>
        <taxon>Ferrimonas</taxon>
    </lineage>
</organism>
<evidence type="ECO:0000256" key="5">
    <source>
        <dbReference type="ARBA" id="ARBA00023125"/>
    </source>
</evidence>
<dbReference type="PANTHER" id="PTHR30204">
    <property type="entry name" value="REDOX-CYCLING DRUG-SENSING TRANSCRIPTIONAL ACTIVATOR SOXR"/>
    <property type="match status" value="1"/>
</dbReference>
<keyword evidence="4" id="KW-0805">Transcription regulation</keyword>
<dbReference type="EMBL" id="CP002209">
    <property type="protein sequence ID" value="ADN74378.1"/>
    <property type="molecule type" value="Genomic_DNA"/>
</dbReference>
<dbReference type="PANTHER" id="PTHR30204:SF16">
    <property type="entry name" value="HTH-TYPE TRANSCRIPTIONAL REGULATOR CUER"/>
    <property type="match status" value="1"/>
</dbReference>
<proteinExistence type="predicted"/>
<evidence type="ECO:0000256" key="6">
    <source>
        <dbReference type="ARBA" id="ARBA00023159"/>
    </source>
</evidence>
<dbReference type="Proteomes" id="UP000006683">
    <property type="component" value="Chromosome"/>
</dbReference>
<dbReference type="STRING" id="550540.Fbal_0164"/>
<accession>E1SKY4</accession>
<keyword evidence="12" id="KW-1185">Reference proteome</keyword>
<dbReference type="InterPro" id="IPR009061">
    <property type="entry name" value="DNA-bd_dom_put_sf"/>
</dbReference>
<evidence type="ECO:0000313" key="12">
    <source>
        <dbReference type="Proteomes" id="UP000006683"/>
    </source>
</evidence>
<evidence type="ECO:0000256" key="3">
    <source>
        <dbReference type="ARBA" id="ARBA00023008"/>
    </source>
</evidence>
<evidence type="ECO:0000256" key="4">
    <source>
        <dbReference type="ARBA" id="ARBA00023015"/>
    </source>
</evidence>
<sequence length="140" mass="15109">MKIGQVARETGLSVKAIRYYHDIGLVVAQRGDNGYRAYSAAQLEQLRFVARSKALGFSLEQCAELLSLQSRSDRTAAQVKALAVDQLALVREKIAQLQALEARLNGLVNQCQGGNTPECPILDSLCGESGKTANAPCCKE</sequence>
<dbReference type="RefSeq" id="WP_013343684.1">
    <property type="nucleotide sequence ID" value="NC_014541.1"/>
</dbReference>
<name>E1SKY4_FERBD</name>
<keyword evidence="3" id="KW-0186">Copper</keyword>
<comment type="subunit">
    <text evidence="1">Homodimer.</text>
</comment>
<evidence type="ECO:0000313" key="11">
    <source>
        <dbReference type="EMBL" id="ADN74378.1"/>
    </source>
</evidence>
<dbReference type="AlphaFoldDB" id="E1SKY4"/>
<dbReference type="SUPFAM" id="SSF46955">
    <property type="entry name" value="Putative DNA-binding domain"/>
    <property type="match status" value="1"/>
</dbReference>
<reference evidence="11 12" key="1">
    <citation type="journal article" date="2010" name="Stand. Genomic Sci.">
        <title>Complete genome sequence of Ferrimonas balearica type strain (PAT).</title>
        <authorList>
            <person name="Nolan M."/>
            <person name="Sikorski J."/>
            <person name="Davenport K."/>
            <person name="Lucas S."/>
            <person name="Glavina Del Rio T."/>
            <person name="Tice H."/>
            <person name="Cheng J."/>
            <person name="Goodwin L."/>
            <person name="Pitluck S."/>
            <person name="Liolios K."/>
            <person name="Ivanova N."/>
            <person name="Mavromatis K."/>
            <person name="Ovchinnikova G."/>
            <person name="Pati A."/>
            <person name="Chen A."/>
            <person name="Palaniappan K."/>
            <person name="Land M."/>
            <person name="Hauser L."/>
            <person name="Chang Y."/>
            <person name="Jeffries C."/>
            <person name="Tapia R."/>
            <person name="Brettin T."/>
            <person name="Detter J."/>
            <person name="Han C."/>
            <person name="Yasawong M."/>
            <person name="Rohde M."/>
            <person name="Tindall B."/>
            <person name="Goker M."/>
            <person name="Woyke T."/>
            <person name="Bristow J."/>
            <person name="Eisen J."/>
            <person name="Markowitz V."/>
            <person name="Hugenholtz P."/>
            <person name="Kyrpides N."/>
            <person name="Klenk H."/>
            <person name="Lapidus A."/>
        </authorList>
    </citation>
    <scope>NUCLEOTIDE SEQUENCE [LARGE SCALE GENOMIC DNA]</scope>
    <source>
        <strain evidence="12">DSM 9799 / CCM 4581 / KCTC 23876 / PAT</strain>
    </source>
</reference>
<keyword evidence="6" id="KW-0010">Activator</keyword>
<dbReference type="eggNOG" id="COG0789">
    <property type="taxonomic scope" value="Bacteria"/>
</dbReference>
<evidence type="ECO:0000256" key="2">
    <source>
        <dbReference type="ARBA" id="ARBA00017250"/>
    </source>
</evidence>
<evidence type="ECO:0000259" key="10">
    <source>
        <dbReference type="PROSITE" id="PS50937"/>
    </source>
</evidence>
<dbReference type="Pfam" id="PF09278">
    <property type="entry name" value="MerR-DNA-bind"/>
    <property type="match status" value="1"/>
</dbReference>
<dbReference type="PRINTS" id="PR00040">
    <property type="entry name" value="HTHMERR"/>
</dbReference>
<evidence type="ECO:0000256" key="1">
    <source>
        <dbReference type="ARBA" id="ARBA00011738"/>
    </source>
</evidence>
<feature type="domain" description="HTH merR-type" evidence="10">
    <location>
        <begin position="1"/>
        <end position="68"/>
    </location>
</feature>
<dbReference type="PROSITE" id="PS50937">
    <property type="entry name" value="HTH_MERR_2"/>
    <property type="match status" value="1"/>
</dbReference>
<evidence type="ECO:0000256" key="9">
    <source>
        <dbReference type="ARBA" id="ARBA00032335"/>
    </source>
</evidence>
<keyword evidence="7" id="KW-0804">Transcription</keyword>
<dbReference type="Gene3D" id="1.10.1660.10">
    <property type="match status" value="1"/>
</dbReference>
<dbReference type="GO" id="GO:0003677">
    <property type="term" value="F:DNA binding"/>
    <property type="evidence" value="ECO:0007669"/>
    <property type="project" value="UniProtKB-KW"/>
</dbReference>
<gene>
    <name evidence="11" type="ordered locus">Fbal_0164</name>
</gene>
<evidence type="ECO:0000256" key="8">
    <source>
        <dbReference type="ARBA" id="ARBA00031472"/>
    </source>
</evidence>
<protein>
    <recommendedName>
        <fullName evidence="2">HTH-type transcriptional regulator CueR</fullName>
    </recommendedName>
    <alternativeName>
        <fullName evidence="9">Copper efflux regulator</fullName>
    </alternativeName>
    <alternativeName>
        <fullName evidence="8">Copper export regulator</fullName>
    </alternativeName>
</protein>
<dbReference type="InterPro" id="IPR000551">
    <property type="entry name" value="MerR-type_HTH_dom"/>
</dbReference>
<dbReference type="GeneID" id="67180404"/>
<dbReference type="SMART" id="SM00422">
    <property type="entry name" value="HTH_MERR"/>
    <property type="match status" value="1"/>
</dbReference>
<dbReference type="KEGG" id="fbl:Fbal_0164"/>
<dbReference type="InterPro" id="IPR015358">
    <property type="entry name" value="Tscrpt_reg_MerR_DNA-bd"/>
</dbReference>
<dbReference type="InterPro" id="IPR047057">
    <property type="entry name" value="MerR_fam"/>
</dbReference>
<keyword evidence="5" id="KW-0238">DNA-binding</keyword>
<dbReference type="Pfam" id="PF00376">
    <property type="entry name" value="MerR"/>
    <property type="match status" value="1"/>
</dbReference>